<feature type="region of interest" description="Disordered" evidence="1">
    <location>
        <begin position="178"/>
        <end position="217"/>
    </location>
</feature>
<evidence type="ECO:0000256" key="1">
    <source>
        <dbReference type="SAM" id="MobiDB-lite"/>
    </source>
</evidence>
<proteinExistence type="predicted"/>
<dbReference type="WBParaSite" id="Minc3s00039g02263">
    <property type="protein sequence ID" value="Minc3s00039g02263"/>
    <property type="gene ID" value="Minc3s00039g02263"/>
</dbReference>
<dbReference type="AlphaFoldDB" id="A0A914KNL5"/>
<accession>A0A914KNL5</accession>
<reference evidence="3" key="1">
    <citation type="submission" date="2022-11" db="UniProtKB">
        <authorList>
            <consortium name="WormBaseParasite"/>
        </authorList>
    </citation>
    <scope>IDENTIFICATION</scope>
</reference>
<keyword evidence="2" id="KW-1185">Reference proteome</keyword>
<feature type="compositionally biased region" description="Polar residues" evidence="1">
    <location>
        <begin position="205"/>
        <end position="215"/>
    </location>
</feature>
<feature type="compositionally biased region" description="Acidic residues" evidence="1">
    <location>
        <begin position="188"/>
        <end position="200"/>
    </location>
</feature>
<name>A0A914KNL5_MELIC</name>
<dbReference type="Proteomes" id="UP000887563">
    <property type="component" value="Unplaced"/>
</dbReference>
<sequence>MGKQTISLCKELSKKFIDKVVKEEDLIQLTSSMGVLLNSFEFMKSSIYNFEECEGIIFDEQFPEYMGRMLKISGLARKRDYYSDIADRIINYIKNRKYEELLTLVLIHHGNNFVEIAKTLKNKIITHEEANLLKIENDVLGLDTFFKFILSEGDEANEEIAEENEDVEHEEILEGHVEENGAGGFVNENEDDVISEEDDRDVGKTSEQGNDSIASYGSDYDDLSSNLKCLSYTEKEYGTEVKMGTFEYNYNANYHNGDWIKLNDLCIKLKNFENDLDSILEYPPSKMKKRGDFETFDEWKNGQDKNSISGRIGELKEGCEDIKQVMESKSRFTCSRYHPITDSADPFASSNKNSLSLLTILEYIQSLSDYKLRWELLYKLFLPIPQWRRQELAQLYCEKSNMKECFKKIFNEDEPFGHHKSKLLELLIDDKSKSMAARLYHTMNSGENFRVYIYFFN</sequence>
<organism evidence="2 3">
    <name type="scientific">Meloidogyne incognita</name>
    <name type="common">Southern root-knot nematode worm</name>
    <name type="synonym">Oxyuris incognita</name>
    <dbReference type="NCBI Taxonomy" id="6306"/>
    <lineage>
        <taxon>Eukaryota</taxon>
        <taxon>Metazoa</taxon>
        <taxon>Ecdysozoa</taxon>
        <taxon>Nematoda</taxon>
        <taxon>Chromadorea</taxon>
        <taxon>Rhabditida</taxon>
        <taxon>Tylenchina</taxon>
        <taxon>Tylenchomorpha</taxon>
        <taxon>Tylenchoidea</taxon>
        <taxon>Meloidogynidae</taxon>
        <taxon>Meloidogyninae</taxon>
        <taxon>Meloidogyne</taxon>
        <taxon>Meloidogyne incognita group</taxon>
    </lineage>
</organism>
<evidence type="ECO:0000313" key="3">
    <source>
        <dbReference type="WBParaSite" id="Minc3s00039g02263"/>
    </source>
</evidence>
<protein>
    <submittedName>
        <fullName evidence="3">Uncharacterized protein</fullName>
    </submittedName>
</protein>
<evidence type="ECO:0000313" key="2">
    <source>
        <dbReference type="Proteomes" id="UP000887563"/>
    </source>
</evidence>